<evidence type="ECO:0000313" key="1">
    <source>
        <dbReference type="EMBL" id="ARU03333.1"/>
    </source>
</evidence>
<name>A0A1Y0EIB0_9BURK</name>
<dbReference type="PANTHER" id="PTHR35175">
    <property type="entry name" value="DUF1289 DOMAIN-CONTAINING PROTEIN"/>
    <property type="match status" value="1"/>
</dbReference>
<dbReference type="AlphaFoldDB" id="A0A1Y0EIB0"/>
<dbReference type="EMBL" id="CP021455">
    <property type="protein sequence ID" value="ARU03333.1"/>
    <property type="molecule type" value="Genomic_DNA"/>
</dbReference>
<gene>
    <name evidence="1" type="ORF">CCO03_00280</name>
</gene>
<dbReference type="Proteomes" id="UP000196138">
    <property type="component" value="Chromosome"/>
</dbReference>
<evidence type="ECO:0000313" key="2">
    <source>
        <dbReference type="Proteomes" id="UP000196138"/>
    </source>
</evidence>
<protein>
    <recommendedName>
        <fullName evidence="3">DUF1289 domain-containing protein</fullName>
    </recommendedName>
</protein>
<evidence type="ECO:0008006" key="3">
    <source>
        <dbReference type="Google" id="ProtNLM"/>
    </source>
</evidence>
<accession>A0A1Y0EIB0</accession>
<proteinExistence type="predicted"/>
<sequence>MDTPINTAQHLFDRHADELLWVDGPPSPCLSICQMKLSLGRCVGCYRTLDEIAQWADMSEADKRRTWDALLARARPDLPA</sequence>
<dbReference type="Pfam" id="PF06945">
    <property type="entry name" value="DUF1289"/>
    <property type="match status" value="1"/>
</dbReference>
<dbReference type="OrthoDB" id="8911262at2"/>
<dbReference type="InterPro" id="IPR010710">
    <property type="entry name" value="DUF1289"/>
</dbReference>
<dbReference type="RefSeq" id="WP_087275700.1">
    <property type="nucleotide sequence ID" value="NZ_CP021455.1"/>
</dbReference>
<dbReference type="PANTHER" id="PTHR35175:SF2">
    <property type="entry name" value="DUF1289 DOMAIN-CONTAINING PROTEIN"/>
    <property type="match status" value="1"/>
</dbReference>
<keyword evidence="2" id="KW-1185">Reference proteome</keyword>
<reference evidence="1 2" key="1">
    <citation type="submission" date="2017-05" db="EMBL/GenBank/DDBJ databases">
        <authorList>
            <person name="Song R."/>
            <person name="Chenine A.L."/>
            <person name="Ruprecht R.M."/>
        </authorList>
    </citation>
    <scope>NUCLEOTIDE SEQUENCE [LARGE SCALE GENOMIC DNA]</scope>
    <source>
        <strain evidence="1 2">DSM 26136</strain>
    </source>
</reference>
<organism evidence="1 2">
    <name type="scientific">Comamonas serinivorans</name>
    <dbReference type="NCBI Taxonomy" id="1082851"/>
    <lineage>
        <taxon>Bacteria</taxon>
        <taxon>Pseudomonadati</taxon>
        <taxon>Pseudomonadota</taxon>
        <taxon>Betaproteobacteria</taxon>
        <taxon>Burkholderiales</taxon>
        <taxon>Comamonadaceae</taxon>
        <taxon>Comamonas</taxon>
    </lineage>
</organism>
<dbReference type="KEGG" id="cser:CCO03_00280"/>